<keyword evidence="2" id="KW-1185">Reference proteome</keyword>
<reference evidence="1 2" key="1">
    <citation type="submission" date="2024-04" db="EMBL/GenBank/DDBJ databases">
        <title>Tritrichomonas musculus Genome.</title>
        <authorList>
            <person name="Alves-Ferreira E."/>
            <person name="Grigg M."/>
            <person name="Lorenzi H."/>
            <person name="Galac M."/>
        </authorList>
    </citation>
    <scope>NUCLEOTIDE SEQUENCE [LARGE SCALE GENOMIC DNA]</scope>
    <source>
        <strain evidence="1 2">EAF2021</strain>
    </source>
</reference>
<name>A0ABR2GXS4_9EUKA</name>
<dbReference type="Proteomes" id="UP001470230">
    <property type="component" value="Unassembled WGS sequence"/>
</dbReference>
<comment type="caution">
    <text evidence="1">The sequence shown here is derived from an EMBL/GenBank/DDBJ whole genome shotgun (WGS) entry which is preliminary data.</text>
</comment>
<dbReference type="SUPFAM" id="SSF56112">
    <property type="entry name" value="Protein kinase-like (PK-like)"/>
    <property type="match status" value="1"/>
</dbReference>
<proteinExistence type="predicted"/>
<accession>A0ABR2GXS4</accession>
<evidence type="ECO:0000313" key="1">
    <source>
        <dbReference type="EMBL" id="KAK8838456.1"/>
    </source>
</evidence>
<evidence type="ECO:0000313" key="2">
    <source>
        <dbReference type="Proteomes" id="UP001470230"/>
    </source>
</evidence>
<dbReference type="EMBL" id="JAPFFF010000055">
    <property type="protein sequence ID" value="KAK8838456.1"/>
    <property type="molecule type" value="Genomic_DNA"/>
</dbReference>
<evidence type="ECO:0008006" key="3">
    <source>
        <dbReference type="Google" id="ProtNLM"/>
    </source>
</evidence>
<dbReference type="InterPro" id="IPR011009">
    <property type="entry name" value="Kinase-like_dom_sf"/>
</dbReference>
<dbReference type="Gene3D" id="1.10.510.10">
    <property type="entry name" value="Transferase(Phosphotransferase) domain 1"/>
    <property type="match status" value="1"/>
</dbReference>
<organism evidence="1 2">
    <name type="scientific">Tritrichomonas musculus</name>
    <dbReference type="NCBI Taxonomy" id="1915356"/>
    <lineage>
        <taxon>Eukaryota</taxon>
        <taxon>Metamonada</taxon>
        <taxon>Parabasalia</taxon>
        <taxon>Tritrichomonadida</taxon>
        <taxon>Tritrichomonadidae</taxon>
        <taxon>Tritrichomonas</taxon>
    </lineage>
</organism>
<sequence length="89" mass="10134">MYVAKISLTEVNNNSQAEMLNISCEVNINASFDHPTVLKFIKYSSNNFENKRKPVIITECAVNGSLSQIIELERRSVAPFLWNDTKKIN</sequence>
<protein>
    <recommendedName>
        <fullName evidence="3">Protein kinase domain-containing protein</fullName>
    </recommendedName>
</protein>
<gene>
    <name evidence="1" type="ORF">M9Y10_033083</name>
</gene>